<dbReference type="InterPro" id="IPR050557">
    <property type="entry name" value="RTX_toxin/Mannuronan_C5-epim"/>
</dbReference>
<dbReference type="InterPro" id="IPR018511">
    <property type="entry name" value="Hemolysin-typ_Ca-bd_CS"/>
</dbReference>
<feature type="compositionally biased region" description="Acidic residues" evidence="3">
    <location>
        <begin position="621"/>
        <end position="639"/>
    </location>
</feature>
<dbReference type="PROSITE" id="PS00330">
    <property type="entry name" value="HEMOLYSIN_CALCIUM"/>
    <property type="match status" value="10"/>
</dbReference>
<dbReference type="Proteomes" id="UP001429580">
    <property type="component" value="Unassembled WGS sequence"/>
</dbReference>
<dbReference type="Pfam" id="PF00353">
    <property type="entry name" value="HemolysinCabind"/>
    <property type="match status" value="9"/>
</dbReference>
<comment type="subcellular location">
    <subcellularLocation>
        <location evidence="1">Secreted</location>
    </subcellularLocation>
</comment>
<dbReference type="PANTHER" id="PTHR38340">
    <property type="entry name" value="S-LAYER PROTEIN"/>
    <property type="match status" value="1"/>
</dbReference>
<feature type="region of interest" description="Disordered" evidence="3">
    <location>
        <begin position="584"/>
        <end position="676"/>
    </location>
</feature>
<reference evidence="4 5" key="1">
    <citation type="submission" date="2020-03" db="EMBL/GenBank/DDBJ databases">
        <title>Genomic Encyclopedia of Type Strains, Phase IV (KMG-IV): sequencing the most valuable type-strain genomes for metagenomic binning, comparative biology and taxonomic classification.</title>
        <authorList>
            <person name="Goeker M."/>
        </authorList>
    </citation>
    <scope>NUCLEOTIDE SEQUENCE [LARGE SCALE GENOMIC DNA]</scope>
    <source>
        <strain evidence="4 5">DSM 103870</strain>
    </source>
</reference>
<dbReference type="RefSeq" id="WP_208394236.1">
    <property type="nucleotide sequence ID" value="NZ_JAASQI010000006.1"/>
</dbReference>
<protein>
    <submittedName>
        <fullName evidence="4">Ca2+-binding RTX toxin-like protein</fullName>
    </submittedName>
</protein>
<dbReference type="PRINTS" id="PR00313">
    <property type="entry name" value="CABNDNGRPT"/>
</dbReference>
<dbReference type="PANTHER" id="PTHR38340:SF1">
    <property type="entry name" value="S-LAYER PROTEIN"/>
    <property type="match status" value="1"/>
</dbReference>
<evidence type="ECO:0000313" key="5">
    <source>
        <dbReference type="Proteomes" id="UP001429580"/>
    </source>
</evidence>
<feature type="region of interest" description="Disordered" evidence="3">
    <location>
        <begin position="758"/>
        <end position="797"/>
    </location>
</feature>
<dbReference type="InterPro" id="IPR011049">
    <property type="entry name" value="Serralysin-like_metalloprot_C"/>
</dbReference>
<dbReference type="Gene3D" id="2.150.10.10">
    <property type="entry name" value="Serralysin-like metalloprotease, C-terminal"/>
    <property type="match status" value="7"/>
</dbReference>
<sequence length="940" mass="95209">MTTSVTENAATSSAWSLDGFTDMNYVDDLAGLRFTQGLVWNGDANEWIATWQHGMARLTENLEFLQTTGSLNPVTEEISTGIPRELYDMGLDHIGDIDYYNGHIYVALDSAAGGYQNGYVAVFNASDLSYTGQLHALYGAPTNLRNDVATFVAVDGENGVGYGKEWRNGNTINIYNLSDWSFVGTLEMDQSLKNVQGAKVHDGKLYMAADNNTRSVYSVDLATGHVEELFQLPVPEDADYEVEGIEIVQRADGSLHIVVEMIVEPDGDENVYTYTRLFDYTLDRDPSLPEVAPYHTWTVNTNGESDNNYDFTISLREAITNANPGDVITFDASLAGKVITLDEAELAIAKNLTINGDIDGDGKADITIQGSGDSPVIHVTAGSVVLEGLVILGANGDDARIVAEEGASVTLVNSTTSTDATTGDDELTGTVGIDALHGGDGDDTILGLAGNDILDGGEGDDSLDGGEGNDTLKGGAGDDVLLGGAGDDVLAGGDGDDLLDGGEDIDTADYSADTAGVTVDLTAGEAHGDDTGEDELVAIENVIGGAGNDTLIGNDEANRLVGGVGDDLLNGGAGDDVLLGGTGDDVLVGGDGDDSLDGGDGDDQLAAGIGSDALLGGAGDDQLDGGEGDDSLDGGEGDDQLLGGAGNDVLAGGAGDDQLDGGAGDDRLDGGAGNDQLNGGAGDDIILAGAGDDLINGGEGFDTLDLSEATGPVSVDFAAGRVSGEGIGTDIFTGIENLLFGAGDDIINGGNGDDSFDGGAGNDTLKGGAGNDTLKGGEGNDTIDGGSGDDLIDGGLGDDTIKAGSGDDVIDGGEGNDVIDAGSGADVIRAGAGNDVVDGGSGADRIEGGAGDDKLTGGSGHDVFAFAAGFGKDTVTDFKTTGASSDVLEFSTDVFADYATAIAAARQVGTDTVFTLDADNTVTLTGVQLASLQSDDFLFV</sequence>
<evidence type="ECO:0000256" key="2">
    <source>
        <dbReference type="ARBA" id="ARBA00022525"/>
    </source>
</evidence>
<dbReference type="SUPFAM" id="SSF51120">
    <property type="entry name" value="beta-Roll"/>
    <property type="match status" value="4"/>
</dbReference>
<gene>
    <name evidence="4" type="ORF">FHS82_002701</name>
</gene>
<dbReference type="InterPro" id="IPR001343">
    <property type="entry name" value="Hemolysn_Ca-bd"/>
</dbReference>
<evidence type="ECO:0000256" key="3">
    <source>
        <dbReference type="SAM" id="MobiDB-lite"/>
    </source>
</evidence>
<feature type="compositionally biased region" description="Low complexity" evidence="3">
    <location>
        <begin position="604"/>
        <end position="615"/>
    </location>
</feature>
<proteinExistence type="predicted"/>
<feature type="compositionally biased region" description="Acidic residues" evidence="3">
    <location>
        <begin position="591"/>
        <end position="603"/>
    </location>
</feature>
<feature type="region of interest" description="Disordered" evidence="3">
    <location>
        <begin position="457"/>
        <end position="477"/>
    </location>
</feature>
<evidence type="ECO:0000313" key="4">
    <source>
        <dbReference type="EMBL" id="NIJ58846.1"/>
    </source>
</evidence>
<comment type="caution">
    <text evidence="4">The sequence shown here is derived from an EMBL/GenBank/DDBJ whole genome shotgun (WGS) entry which is preliminary data.</text>
</comment>
<dbReference type="SUPFAM" id="SSF63829">
    <property type="entry name" value="Calcium-dependent phosphotriesterase"/>
    <property type="match status" value="1"/>
</dbReference>
<name>A0ABX0V119_9HYPH</name>
<dbReference type="EMBL" id="JAASQI010000006">
    <property type="protein sequence ID" value="NIJ58846.1"/>
    <property type="molecule type" value="Genomic_DNA"/>
</dbReference>
<organism evidence="4 5">
    <name type="scientific">Pseudochelatococcus lubricantis</name>
    <dbReference type="NCBI Taxonomy" id="1538102"/>
    <lineage>
        <taxon>Bacteria</taxon>
        <taxon>Pseudomonadati</taxon>
        <taxon>Pseudomonadota</taxon>
        <taxon>Alphaproteobacteria</taxon>
        <taxon>Hyphomicrobiales</taxon>
        <taxon>Chelatococcaceae</taxon>
        <taxon>Pseudochelatococcus</taxon>
    </lineage>
</organism>
<accession>A0ABX0V119</accession>
<keyword evidence="5" id="KW-1185">Reference proteome</keyword>
<keyword evidence="2" id="KW-0964">Secreted</keyword>
<evidence type="ECO:0000256" key="1">
    <source>
        <dbReference type="ARBA" id="ARBA00004613"/>
    </source>
</evidence>